<evidence type="ECO:0000313" key="2">
    <source>
        <dbReference type="Proteomes" id="UP001345013"/>
    </source>
</evidence>
<evidence type="ECO:0000313" key="1">
    <source>
        <dbReference type="EMBL" id="KAK5093310.1"/>
    </source>
</evidence>
<name>A0ABR0KC47_9EURO</name>
<dbReference type="PANTHER" id="PTHR42057:SF2">
    <property type="entry name" value="F-BOX DOMAIN PROTEIN (AFU_ORTHOLOGUE AFUA_4G00200)-RELATED"/>
    <property type="match status" value="1"/>
</dbReference>
<reference evidence="1 2" key="1">
    <citation type="submission" date="2023-08" db="EMBL/GenBank/DDBJ databases">
        <title>Black Yeasts Isolated from many extreme environments.</title>
        <authorList>
            <person name="Coleine C."/>
            <person name="Stajich J.E."/>
            <person name="Selbmann L."/>
        </authorList>
    </citation>
    <scope>NUCLEOTIDE SEQUENCE [LARGE SCALE GENOMIC DNA]</scope>
    <source>
        <strain evidence="1 2">CCFEE 5885</strain>
    </source>
</reference>
<comment type="caution">
    <text evidence="1">The sequence shown here is derived from an EMBL/GenBank/DDBJ whole genome shotgun (WGS) entry which is preliminary data.</text>
</comment>
<accession>A0ABR0KC47</accession>
<keyword evidence="2" id="KW-1185">Reference proteome</keyword>
<dbReference type="PANTHER" id="PTHR42057">
    <property type="entry name" value="F-BOX DOMAIN PROTEIN (AFU_ORTHOLOGUE AFUA_4G00200)"/>
    <property type="match status" value="1"/>
</dbReference>
<dbReference type="EMBL" id="JAVRRG010000045">
    <property type="protein sequence ID" value="KAK5093310.1"/>
    <property type="molecule type" value="Genomic_DNA"/>
</dbReference>
<dbReference type="Proteomes" id="UP001345013">
    <property type="component" value="Unassembled WGS sequence"/>
</dbReference>
<gene>
    <name evidence="1" type="ORF">LTR24_004430</name>
</gene>
<protein>
    <submittedName>
        <fullName evidence="1">Uncharacterized protein</fullName>
    </submittedName>
</protein>
<proteinExistence type="predicted"/>
<organism evidence="1 2">
    <name type="scientific">Lithohypha guttulata</name>
    <dbReference type="NCBI Taxonomy" id="1690604"/>
    <lineage>
        <taxon>Eukaryota</taxon>
        <taxon>Fungi</taxon>
        <taxon>Dikarya</taxon>
        <taxon>Ascomycota</taxon>
        <taxon>Pezizomycotina</taxon>
        <taxon>Eurotiomycetes</taxon>
        <taxon>Chaetothyriomycetidae</taxon>
        <taxon>Chaetothyriales</taxon>
        <taxon>Trichomeriaceae</taxon>
        <taxon>Lithohypha</taxon>
    </lineage>
</organism>
<sequence>MPGGYCEPSPELALLVRERPYYLIMLAQVAGRAGKHILTKRFVHTIALTPTAAGIDKWKKLVDSDQRHDVRHTIINSTPFPTYTTMLYTGPVPEFDSFADWDGDPDNRGDSEYANFYTSLAKFSQLPRMDSVCLRFTENCAAEDDVYGNRHEPPSHRFEMFEQFFQVLAQRRQTPGALPVRTLTIYNLQNMPSPQITSSTPFTSVMRDVQHLHLHICEEWNEHGPDQDIEREERRTSMPFLRDHWLAPIASQLKSLTISFPDCWGPLPGYFCGHGLHFPKLENLVLGRYCLAHGDSMDRVLRQESLKSLRFHNCMIASHLRVHRDSMSEWQVKKHDWTRLPSAAFGFEPEIDETYHYPGKWEEVFKCIGNELPKLTDFRFHIYRPRSQDGDVPFGRPDRLTTTLSPLRYVVFDQGLLPTPWIDVDNEEGNMDFGDNDKGTVKLNRYLDII</sequence>